<dbReference type="Gene3D" id="1.20.1740.10">
    <property type="entry name" value="Amino acid/polyamine transporter I"/>
    <property type="match status" value="1"/>
</dbReference>
<keyword evidence="6 7" id="KW-0472">Membrane</keyword>
<comment type="subcellular location">
    <subcellularLocation>
        <location evidence="1">Membrane</location>
    </subcellularLocation>
</comment>
<feature type="transmembrane region" description="Helical" evidence="7">
    <location>
        <begin position="79"/>
        <end position="98"/>
    </location>
</feature>
<evidence type="ECO:0000256" key="1">
    <source>
        <dbReference type="ARBA" id="ARBA00004370"/>
    </source>
</evidence>
<feature type="transmembrane region" description="Helical" evidence="7">
    <location>
        <begin position="396"/>
        <end position="416"/>
    </location>
</feature>
<dbReference type="EMBL" id="SWLB01000014">
    <property type="protein sequence ID" value="KAF3329848.1"/>
    <property type="molecule type" value="Genomic_DNA"/>
</dbReference>
<feature type="transmembrane region" description="Helical" evidence="7">
    <location>
        <begin position="291"/>
        <end position="311"/>
    </location>
</feature>
<sequence>MLFGFLARRRNRLSPARDQKQKKIDDMADIEGIEAGEVLLPKQETEEHERKGTVWTAAAHILTAVFGSGVLALPWSVAQLGWIAGALALIGFSCITYYTSTLLADTYRAPDPVTGSRNPTYTEAVRAYLSPRKVNICGVVQYVNLWGTLVGYTITAAISMKAINHWLYQDGYESKGDVSSTVMLQFGIVQLILSQLPSLEKITWLSVMSAIMSFAYSFIGLGLSVAKWIVNGHIGFLVGKSALSPGEKTWNSLQALGNIAFAYTFAEVLIEIQDTLRPSPPENMTMKKATFYGMGGTTIFYLAMGFAGYGAFGNNTPGNILSAFGCFRPSWLVGIANICIVLHLLGAYQIYAQPIFAVIESRVAARWPEVNFVNWMYTINVPVFKQVSISFSLSKLVLRSIIILITTLVTMMVPFFNAVLGLLGAISFWPMTVYFPISMHIAQKKISRGTPKWLFLQSLSIFCLVTSLAVTVGSAVDIASSLKLPE</sequence>
<comment type="caution">
    <text evidence="9">The sequence shown here is derived from an EMBL/GenBank/DDBJ whole genome shotgun (WGS) entry which is preliminary data.</text>
</comment>
<evidence type="ECO:0000313" key="10">
    <source>
        <dbReference type="Proteomes" id="UP000623129"/>
    </source>
</evidence>
<dbReference type="Proteomes" id="UP000623129">
    <property type="component" value="Unassembled WGS sequence"/>
</dbReference>
<evidence type="ECO:0000256" key="4">
    <source>
        <dbReference type="ARBA" id="ARBA00022970"/>
    </source>
</evidence>
<feature type="transmembrane region" description="Helical" evidence="7">
    <location>
        <begin position="331"/>
        <end position="352"/>
    </location>
</feature>
<keyword evidence="10" id="KW-1185">Reference proteome</keyword>
<dbReference type="AlphaFoldDB" id="A0A833VP26"/>
<name>A0A833VP26_9POAL</name>
<evidence type="ECO:0000256" key="7">
    <source>
        <dbReference type="SAM" id="Phobius"/>
    </source>
</evidence>
<keyword evidence="4" id="KW-0029">Amino-acid transport</keyword>
<evidence type="ECO:0000256" key="3">
    <source>
        <dbReference type="ARBA" id="ARBA00022692"/>
    </source>
</evidence>
<feature type="transmembrane region" description="Helical" evidence="7">
    <location>
        <begin position="454"/>
        <end position="476"/>
    </location>
</feature>
<feature type="transmembrane region" description="Helical" evidence="7">
    <location>
        <begin position="202"/>
        <end position="230"/>
    </location>
</feature>
<dbReference type="Pfam" id="PF01490">
    <property type="entry name" value="Aa_trans"/>
    <property type="match status" value="1"/>
</dbReference>
<evidence type="ECO:0000256" key="6">
    <source>
        <dbReference type="ARBA" id="ARBA00023136"/>
    </source>
</evidence>
<evidence type="ECO:0000259" key="8">
    <source>
        <dbReference type="Pfam" id="PF01490"/>
    </source>
</evidence>
<keyword evidence="3 7" id="KW-0812">Transmembrane</keyword>
<evidence type="ECO:0000313" key="9">
    <source>
        <dbReference type="EMBL" id="KAF3329848.1"/>
    </source>
</evidence>
<gene>
    <name evidence="9" type="ORF">FCM35_KLT05179</name>
</gene>
<dbReference type="GO" id="GO:0016020">
    <property type="term" value="C:membrane"/>
    <property type="evidence" value="ECO:0007669"/>
    <property type="project" value="UniProtKB-SubCell"/>
</dbReference>
<feature type="transmembrane region" description="Helical" evidence="7">
    <location>
        <begin position="422"/>
        <end position="442"/>
    </location>
</feature>
<dbReference type="PANTHER" id="PTHR48017">
    <property type="entry name" value="OS05G0424000 PROTEIN-RELATED"/>
    <property type="match status" value="1"/>
</dbReference>
<feature type="domain" description="Amino acid transporter transmembrane" evidence="8">
    <location>
        <begin position="50"/>
        <end position="474"/>
    </location>
</feature>
<evidence type="ECO:0000256" key="5">
    <source>
        <dbReference type="ARBA" id="ARBA00022989"/>
    </source>
</evidence>
<feature type="transmembrane region" description="Helical" evidence="7">
    <location>
        <begin position="52"/>
        <end position="73"/>
    </location>
</feature>
<dbReference type="OrthoDB" id="40134at2759"/>
<keyword evidence="2" id="KW-0813">Transport</keyword>
<organism evidence="9 10">
    <name type="scientific">Carex littledalei</name>
    <dbReference type="NCBI Taxonomy" id="544730"/>
    <lineage>
        <taxon>Eukaryota</taxon>
        <taxon>Viridiplantae</taxon>
        <taxon>Streptophyta</taxon>
        <taxon>Embryophyta</taxon>
        <taxon>Tracheophyta</taxon>
        <taxon>Spermatophyta</taxon>
        <taxon>Magnoliopsida</taxon>
        <taxon>Liliopsida</taxon>
        <taxon>Poales</taxon>
        <taxon>Cyperaceae</taxon>
        <taxon>Cyperoideae</taxon>
        <taxon>Cariceae</taxon>
        <taxon>Carex</taxon>
        <taxon>Carex subgen. Euthyceras</taxon>
    </lineage>
</organism>
<reference evidence="9" key="1">
    <citation type="submission" date="2020-01" db="EMBL/GenBank/DDBJ databases">
        <title>Genome sequence of Kobresia littledalei, the first chromosome-level genome in the family Cyperaceae.</title>
        <authorList>
            <person name="Qu G."/>
        </authorList>
    </citation>
    <scope>NUCLEOTIDE SEQUENCE</scope>
    <source>
        <strain evidence="9">C.B.Clarke</strain>
        <tissue evidence="9">Leaf</tissue>
    </source>
</reference>
<evidence type="ECO:0000256" key="2">
    <source>
        <dbReference type="ARBA" id="ARBA00022448"/>
    </source>
</evidence>
<accession>A0A833VP26</accession>
<dbReference type="InterPro" id="IPR013057">
    <property type="entry name" value="AA_transpt_TM"/>
</dbReference>
<proteinExistence type="predicted"/>
<protein>
    <submittedName>
        <fullName evidence="9">Amino acid permease 6-like protein</fullName>
    </submittedName>
</protein>
<dbReference type="GO" id="GO:0006865">
    <property type="term" value="P:amino acid transport"/>
    <property type="evidence" value="ECO:0007669"/>
    <property type="project" value="UniProtKB-KW"/>
</dbReference>
<keyword evidence="5 7" id="KW-1133">Transmembrane helix</keyword>